<gene>
    <name evidence="2" type="primary">copG</name>
</gene>
<dbReference type="InterPro" id="IPR007332">
    <property type="entry name" value="DUF411"/>
</dbReference>
<dbReference type="PROSITE" id="PS51257">
    <property type="entry name" value="PROKAR_LIPOPROTEIN"/>
    <property type="match status" value="1"/>
</dbReference>
<protein>
    <submittedName>
        <fullName evidence="2">Copper resistance protein G</fullName>
    </submittedName>
</protein>
<reference evidence="2" key="1">
    <citation type="journal article" date="2011" name="Appl. Environ. Microbiol.">
        <title>Molecular characterization of copper resistance genes from Xanthomonas citri subsp. citri and Xanthomonas alfalfae subsp. citrumelonis.</title>
        <authorList>
            <person name="Behlau F."/>
            <person name="Canteros B.I."/>
            <person name="Minsavage G.V."/>
            <person name="Jones J.B."/>
            <person name="Graham J.H."/>
        </authorList>
    </citation>
    <scope>NUCLEOTIDE SEQUENCE</scope>
    <source>
        <strain evidence="2">1381</strain>
    </source>
</reference>
<accession>F4ZD02</accession>
<keyword evidence="1" id="KW-0732">Signal</keyword>
<dbReference type="Pfam" id="PF04214">
    <property type="entry name" value="DUF411"/>
    <property type="match status" value="1"/>
</dbReference>
<feature type="chain" id="PRO_5003324720" evidence="1">
    <location>
        <begin position="23"/>
        <end position="181"/>
    </location>
</feature>
<evidence type="ECO:0000313" key="2">
    <source>
        <dbReference type="EMBL" id="AEC46570.1"/>
    </source>
</evidence>
<dbReference type="EMBL" id="HM579937">
    <property type="protein sequence ID" value="AEC46570.1"/>
    <property type="molecule type" value="Genomic_DNA"/>
</dbReference>
<feature type="signal peptide" evidence="1">
    <location>
        <begin position="1"/>
        <end position="22"/>
    </location>
</feature>
<sequence length="181" mass="19384">MMNTSRSCLFLLTTALSLTACARPESAVSTEAASAAQSPTSAAAQQVAQPQRPLPLVKVHKSATCGCCQLWVEHLEKAGFTVEVHNSEDLNPIKARLGVPYGRGSCHTAEIDGYIVEGHVPVQDILRLLRERPVGRGLVLPGMPAGSPGMEMPDGRVQPYTVEFVLPDGTTQPYVLHGQRS</sequence>
<evidence type="ECO:0000256" key="1">
    <source>
        <dbReference type="SAM" id="SignalP"/>
    </source>
</evidence>
<organism evidence="2">
    <name type="scientific">Xanthomonas euvesicatoria pv. citrumelonis</name>
    <dbReference type="NCBI Taxonomy" id="189396"/>
    <lineage>
        <taxon>Bacteria</taxon>
        <taxon>Pseudomonadati</taxon>
        <taxon>Pseudomonadota</taxon>
        <taxon>Gammaproteobacteria</taxon>
        <taxon>Lysobacterales</taxon>
        <taxon>Lysobacteraceae</taxon>
        <taxon>Xanthomonas</taxon>
    </lineage>
</organism>
<name>F4ZD02_XANEU</name>
<dbReference type="AlphaFoldDB" id="F4ZD02"/>
<proteinExistence type="predicted"/>